<evidence type="ECO:0008006" key="4">
    <source>
        <dbReference type="Google" id="ProtNLM"/>
    </source>
</evidence>
<evidence type="ECO:0000256" key="1">
    <source>
        <dbReference type="SAM" id="SignalP"/>
    </source>
</evidence>
<accession>A0A1S1Z464</accession>
<proteinExistence type="predicted"/>
<dbReference type="AlphaFoldDB" id="A0A1S1Z464"/>
<organism evidence="2 3">
    <name type="scientific">Flammeovirga pacifica</name>
    <dbReference type="NCBI Taxonomy" id="915059"/>
    <lineage>
        <taxon>Bacteria</taxon>
        <taxon>Pseudomonadati</taxon>
        <taxon>Bacteroidota</taxon>
        <taxon>Cytophagia</taxon>
        <taxon>Cytophagales</taxon>
        <taxon>Flammeovirgaceae</taxon>
        <taxon>Flammeovirga</taxon>
    </lineage>
</organism>
<keyword evidence="1" id="KW-0732">Signal</keyword>
<dbReference type="EMBL" id="JRYR02000001">
    <property type="protein sequence ID" value="OHX68017.1"/>
    <property type="molecule type" value="Genomic_DNA"/>
</dbReference>
<gene>
    <name evidence="2" type="ORF">NH26_17540</name>
</gene>
<dbReference type="OrthoDB" id="5383458at2"/>
<reference evidence="2 3" key="1">
    <citation type="journal article" date="2012" name="Int. J. Syst. Evol. Microbiol.">
        <title>Flammeovirga pacifica sp. nov., isolated from deep-sea sediment.</title>
        <authorList>
            <person name="Xu H."/>
            <person name="Fu Y."/>
            <person name="Yang N."/>
            <person name="Ding Z."/>
            <person name="Lai Q."/>
            <person name="Zeng R."/>
        </authorList>
    </citation>
    <scope>NUCLEOTIDE SEQUENCE [LARGE SCALE GENOMIC DNA]</scope>
    <source>
        <strain evidence="3">DSM 24597 / LMG 26175 / WPAGA1</strain>
    </source>
</reference>
<feature type="signal peptide" evidence="1">
    <location>
        <begin position="1"/>
        <end position="24"/>
    </location>
</feature>
<sequence>MIKNTTLFSVLFSLLLFYSLSTTAQEEEKVSKFKENFVADGYIKYMQTIAVQKDYSDEWFIDNLFHNRLNFKYYAGDKWTFGLSGRNRMIYGASPKLVPDYQNQFGNQDQYAVNMSYNWLTGESFVLNSEIDRAYADYSTGDWQFRIGRQRINWGVSMIWNPNDLFNTYSFFDFDYEERPGADAILIRNYIGATSSIEVVFSPSNQFDYYNIAGLYKFNVWQYDFQVLGGYVRENYHAGAGWEGQIGGAGFKGEATYFIPDYAGEDASVVADISLDYTFKNSLYLHTETIYNSNGATSKIGAFDPSLELTPKTLSLSRFAFFNEAQYQLTPLTRIGVNSIINSNDLSYYVGGNLTTSFSDNFELLVFGMFFFGDDDSLYGQGGSQINWRLKYSF</sequence>
<comment type="caution">
    <text evidence="2">The sequence shown here is derived from an EMBL/GenBank/DDBJ whole genome shotgun (WGS) entry which is preliminary data.</text>
</comment>
<name>A0A1S1Z464_FLAPC</name>
<dbReference type="STRING" id="915059.NH26_17540"/>
<dbReference type="RefSeq" id="WP_052431857.1">
    <property type="nucleotide sequence ID" value="NZ_JRYR02000001.1"/>
</dbReference>
<dbReference type="Proteomes" id="UP000179797">
    <property type="component" value="Unassembled WGS sequence"/>
</dbReference>
<feature type="chain" id="PRO_5010280362" description="Alginate export domain-containing protein" evidence="1">
    <location>
        <begin position="25"/>
        <end position="394"/>
    </location>
</feature>
<keyword evidence="3" id="KW-1185">Reference proteome</keyword>
<evidence type="ECO:0000313" key="2">
    <source>
        <dbReference type="EMBL" id="OHX68017.1"/>
    </source>
</evidence>
<evidence type="ECO:0000313" key="3">
    <source>
        <dbReference type="Proteomes" id="UP000179797"/>
    </source>
</evidence>
<protein>
    <recommendedName>
        <fullName evidence="4">Alginate export domain-containing protein</fullName>
    </recommendedName>
</protein>